<dbReference type="InterPro" id="IPR051913">
    <property type="entry name" value="GH2_Domain-Containing"/>
</dbReference>
<dbReference type="Proteomes" id="UP001193501">
    <property type="component" value="Unassembled WGS sequence"/>
</dbReference>
<accession>A0AAE4Y5R6</accession>
<dbReference type="InterPro" id="IPR008979">
    <property type="entry name" value="Galactose-bd-like_sf"/>
</dbReference>
<dbReference type="InterPro" id="IPR017853">
    <property type="entry name" value="GH"/>
</dbReference>
<dbReference type="InterPro" id="IPR006103">
    <property type="entry name" value="Glyco_hydro_2_cat"/>
</dbReference>
<evidence type="ECO:0000259" key="6">
    <source>
        <dbReference type="Pfam" id="PF02837"/>
    </source>
</evidence>
<keyword evidence="2 7" id="KW-0378">Hydrolase</keyword>
<dbReference type="AlphaFoldDB" id="A0AAE4Y5R6"/>
<dbReference type="Gene3D" id="2.60.40.10">
    <property type="entry name" value="Immunoglobulins"/>
    <property type="match status" value="1"/>
</dbReference>
<dbReference type="Pfam" id="PF02837">
    <property type="entry name" value="Glyco_hydro_2_N"/>
    <property type="match status" value="1"/>
</dbReference>
<comment type="similarity">
    <text evidence="1">Belongs to the glycosyl hydrolase 2 family.</text>
</comment>
<name>A0AAE4Y5R6_9RHOB</name>
<dbReference type="EMBL" id="JAABNR010000001">
    <property type="protein sequence ID" value="NBZ86247.1"/>
    <property type="molecule type" value="Genomic_DNA"/>
</dbReference>
<evidence type="ECO:0000259" key="5">
    <source>
        <dbReference type="Pfam" id="PF02836"/>
    </source>
</evidence>
<proteinExistence type="inferred from homology"/>
<dbReference type="Gene3D" id="3.20.20.80">
    <property type="entry name" value="Glycosidases"/>
    <property type="match status" value="1"/>
</dbReference>
<dbReference type="InterPro" id="IPR013783">
    <property type="entry name" value="Ig-like_fold"/>
</dbReference>
<evidence type="ECO:0000256" key="3">
    <source>
        <dbReference type="ARBA" id="ARBA00023295"/>
    </source>
</evidence>
<dbReference type="SUPFAM" id="SSF51445">
    <property type="entry name" value="(Trans)glycosidases"/>
    <property type="match status" value="1"/>
</dbReference>
<dbReference type="Gene3D" id="2.60.120.260">
    <property type="entry name" value="Galactose-binding domain-like"/>
    <property type="match status" value="1"/>
</dbReference>
<feature type="domain" description="Glycoside hydrolase family 2 catalytic" evidence="5">
    <location>
        <begin position="330"/>
        <end position="388"/>
    </location>
</feature>
<dbReference type="InterPro" id="IPR006102">
    <property type="entry name" value="Ig-like_GH2"/>
</dbReference>
<dbReference type="PANTHER" id="PTHR42732:SF2">
    <property type="entry name" value="BETA-MANNOSIDASE"/>
    <property type="match status" value="1"/>
</dbReference>
<dbReference type="Pfam" id="PF00703">
    <property type="entry name" value="Glyco_hydro_2"/>
    <property type="match status" value="1"/>
</dbReference>
<dbReference type="GO" id="GO:0005975">
    <property type="term" value="P:carbohydrate metabolic process"/>
    <property type="evidence" value="ECO:0007669"/>
    <property type="project" value="InterPro"/>
</dbReference>
<dbReference type="RefSeq" id="WP_168773038.1">
    <property type="nucleotide sequence ID" value="NZ_JAABNR010000001.1"/>
</dbReference>
<sequence length="885" mass="97921">MRPMISLDGFWQFRHEGDASWRQVTVPNPWQADCADLRLTSGRAVYRRQFAHPGQGAHVLRFGAVNYLSEVFLNGVKLGENEGGYLPFEFPLPDGLLKAENEVEVRVLLPDGRPNDRGIDFADIPHGKQSWYGPLGGIWQSVAIETRAAAHLKHCAITALPSGEITVKLELSHAAKGLPVTLAVGPVSATLTGAETLTATLTHPAPTLWSPDHPNLHELVVTLGDDVTRHRFGFRSFEARGGRMYLNGEPFHLRSALDQDYWPEGICTPPSVEALEDQFRKAKELGLNNLRYHIKVPDPRYLEVADRLGMTIWYDLPNPGRLTDGSKRRLKETMAGMLKRDGNHPSVIIWTLINEDWGIRLCDDPAHRDWLAGMVDWLKAEDPSRLVCDNSPCQGNFHVKGDLDDFHYYRSIPERRDEWDALVREHAAGAAWTWTPFGDGVRKGDEVKICSEFGVWGLPQPAQVKIDGQEPWWMETGALWGDGAAYPHGIETRFAGLGMDRVFGSLEAFVTAAQWYQFGNLKYEIERMRSEPSIMGHVITEITDVHWESNGLLDMNRNPRVFHSRFAEVNGAVAIVPDIARYSARSGEVFRFKVKVASGERTLQAGELRWAGGSLPFAGASPLEVVEVGEVALTFSATENRVEEIVLELVIGGQVIQTNRVQILLFAPRARPLVKVAAQGALADRARTLGYTLVPAPEAEVVLAHALSDPDIRALQAGARYLVLADGNMKTEGNLRVEQRGREQPFIPVVDDRPGVPIGPVFPLPNITLQARHGTMWRGDWIAGFTWLRREGAFASIPGGPLLDVAWSGVVPRHVMHGWAQWEFAGPVISAVVVGWVHKPAVLIGRRTVGEGEILASTYRLMGADDPLADALFDALVAETADPQA</sequence>
<keyword evidence="3" id="KW-0326">Glycosidase</keyword>
<evidence type="ECO:0000256" key="2">
    <source>
        <dbReference type="ARBA" id="ARBA00022801"/>
    </source>
</evidence>
<evidence type="ECO:0000313" key="7">
    <source>
        <dbReference type="EMBL" id="NBZ86247.1"/>
    </source>
</evidence>
<gene>
    <name evidence="7" type="ORF">GV832_01530</name>
</gene>
<dbReference type="Pfam" id="PF02836">
    <property type="entry name" value="Glyco_hydro_2_C"/>
    <property type="match status" value="1"/>
</dbReference>
<dbReference type="InterPro" id="IPR036156">
    <property type="entry name" value="Beta-gal/glucu_dom_sf"/>
</dbReference>
<evidence type="ECO:0000256" key="1">
    <source>
        <dbReference type="ARBA" id="ARBA00007401"/>
    </source>
</evidence>
<reference evidence="7" key="1">
    <citation type="submission" date="2020-01" db="EMBL/GenBank/DDBJ databases">
        <authorList>
            <person name="Chen W.-M."/>
        </authorList>
    </citation>
    <scope>NUCLEOTIDE SEQUENCE</scope>
    <source>
        <strain evidence="7">CYK-10</strain>
    </source>
</reference>
<evidence type="ECO:0000259" key="4">
    <source>
        <dbReference type="Pfam" id="PF00703"/>
    </source>
</evidence>
<organism evidence="7 8">
    <name type="scientific">Stagnihabitans tardus</name>
    <dbReference type="NCBI Taxonomy" id="2699202"/>
    <lineage>
        <taxon>Bacteria</taxon>
        <taxon>Pseudomonadati</taxon>
        <taxon>Pseudomonadota</taxon>
        <taxon>Alphaproteobacteria</taxon>
        <taxon>Rhodobacterales</taxon>
        <taxon>Paracoccaceae</taxon>
        <taxon>Stagnihabitans</taxon>
    </lineage>
</organism>
<dbReference type="GO" id="GO:0004553">
    <property type="term" value="F:hydrolase activity, hydrolyzing O-glycosyl compounds"/>
    <property type="evidence" value="ECO:0007669"/>
    <property type="project" value="InterPro"/>
</dbReference>
<dbReference type="InterPro" id="IPR006104">
    <property type="entry name" value="Glyco_hydro_2_N"/>
</dbReference>
<keyword evidence="8" id="KW-1185">Reference proteome</keyword>
<comment type="caution">
    <text evidence="7">The sequence shown here is derived from an EMBL/GenBank/DDBJ whole genome shotgun (WGS) entry which is preliminary data.</text>
</comment>
<evidence type="ECO:0000313" key="8">
    <source>
        <dbReference type="Proteomes" id="UP001193501"/>
    </source>
</evidence>
<protein>
    <submittedName>
        <fullName evidence="7">Glycoside hydrolase family 2</fullName>
    </submittedName>
</protein>
<feature type="domain" description="Glycoside hydrolase family 2 immunoglobulin-like beta-sandwich" evidence="4">
    <location>
        <begin position="165"/>
        <end position="235"/>
    </location>
</feature>
<dbReference type="PANTHER" id="PTHR42732">
    <property type="entry name" value="BETA-GALACTOSIDASE"/>
    <property type="match status" value="1"/>
</dbReference>
<feature type="domain" description="Glycosyl hydrolases family 2 sugar binding" evidence="6">
    <location>
        <begin position="5"/>
        <end position="108"/>
    </location>
</feature>
<dbReference type="SUPFAM" id="SSF49785">
    <property type="entry name" value="Galactose-binding domain-like"/>
    <property type="match status" value="1"/>
</dbReference>
<dbReference type="SUPFAM" id="SSF49303">
    <property type="entry name" value="beta-Galactosidase/glucuronidase domain"/>
    <property type="match status" value="1"/>
</dbReference>